<feature type="transmembrane region" description="Helical" evidence="6">
    <location>
        <begin position="180"/>
        <end position="201"/>
    </location>
</feature>
<feature type="transmembrane region" description="Helical" evidence="6">
    <location>
        <begin position="428"/>
        <end position="453"/>
    </location>
</feature>
<dbReference type="STRING" id="1314674.A0A0D7B6L3"/>
<feature type="transmembrane region" description="Helical" evidence="6">
    <location>
        <begin position="207"/>
        <end position="229"/>
    </location>
</feature>
<dbReference type="InterPro" id="IPR020846">
    <property type="entry name" value="MFS_dom"/>
</dbReference>
<feature type="region of interest" description="Disordered" evidence="5">
    <location>
        <begin position="1"/>
        <end position="38"/>
    </location>
</feature>
<feature type="compositionally biased region" description="Polar residues" evidence="5">
    <location>
        <begin position="1"/>
        <end position="14"/>
    </location>
</feature>
<gene>
    <name evidence="8" type="ORF">CYLTODRAFT_445113</name>
</gene>
<protein>
    <submittedName>
        <fullName evidence="8">MFS polyamine transporter</fullName>
    </submittedName>
</protein>
<keyword evidence="4 6" id="KW-0472">Membrane</keyword>
<dbReference type="PANTHER" id="PTHR23502">
    <property type="entry name" value="MAJOR FACILITATOR SUPERFAMILY"/>
    <property type="match status" value="1"/>
</dbReference>
<evidence type="ECO:0000256" key="6">
    <source>
        <dbReference type="SAM" id="Phobius"/>
    </source>
</evidence>
<feature type="transmembrane region" description="Helical" evidence="6">
    <location>
        <begin position="396"/>
        <end position="416"/>
    </location>
</feature>
<feature type="domain" description="Major facilitator superfamily (MFS) profile" evidence="7">
    <location>
        <begin position="54"/>
        <end position="489"/>
    </location>
</feature>
<dbReference type="EMBL" id="KN880576">
    <property type="protein sequence ID" value="KIY65819.1"/>
    <property type="molecule type" value="Genomic_DNA"/>
</dbReference>
<dbReference type="Pfam" id="PF07690">
    <property type="entry name" value="MFS_1"/>
    <property type="match status" value="1"/>
</dbReference>
<evidence type="ECO:0000256" key="5">
    <source>
        <dbReference type="SAM" id="MobiDB-lite"/>
    </source>
</evidence>
<dbReference type="SUPFAM" id="SSF103473">
    <property type="entry name" value="MFS general substrate transporter"/>
    <property type="match status" value="1"/>
</dbReference>
<evidence type="ECO:0000313" key="8">
    <source>
        <dbReference type="EMBL" id="KIY65819.1"/>
    </source>
</evidence>
<keyword evidence="9" id="KW-1185">Reference proteome</keyword>
<keyword evidence="2 6" id="KW-0812">Transmembrane</keyword>
<evidence type="ECO:0000256" key="4">
    <source>
        <dbReference type="ARBA" id="ARBA00023136"/>
    </source>
</evidence>
<comment type="subcellular location">
    <subcellularLocation>
        <location evidence="1">Membrane</location>
        <topology evidence="1">Multi-pass membrane protein</topology>
    </subcellularLocation>
</comment>
<feature type="transmembrane region" description="Helical" evidence="6">
    <location>
        <begin position="283"/>
        <end position="310"/>
    </location>
</feature>
<dbReference type="InterPro" id="IPR011701">
    <property type="entry name" value="MFS"/>
</dbReference>
<feature type="transmembrane region" description="Helical" evidence="6">
    <location>
        <begin position="89"/>
        <end position="109"/>
    </location>
</feature>
<evidence type="ECO:0000259" key="7">
    <source>
        <dbReference type="PROSITE" id="PS50850"/>
    </source>
</evidence>
<sequence>MENRQLESTGSTASVHDGVEKVDAPPPKELVVDWDGPDDPENPKNWTYSRKWRATVVVSLFTFVSPVASSMLAPAVMSIGADLGIHKEIILSMTISIFVLAYAVGPLFLGPLSELYGRAIVLQLCNLFFLAWCLGCGFAQTEGQLLAFRFLSGLGGSAPLAVGGGTLGDMWAPEQRGKAIAIYSMGPLLGPVVGPIAGGWIAEKTTWRWVFWSTCIFDVVVQVVGFMWLRETYAPVLLERKAKGIRQRQDLENGGTVQVRTIYDAKGSRDWKQLFSKALIRPFALFFTEPIAQIAGVFQAFIFGVMYLFLTSIASIFQNVYHQRIGIAGLHYISLGLGLMIAAQINARAMDAIFKSLKAKNGGVGKPEFRAIPMIPGTIILPAGIFIAGWCADQHTHWIGVDVGLALLGGGMILVFQSMQAYIVDVYTLYAASALAAVSFWRSIAGFAFPLFAPAMWANLGYGKGATVLACVSIAIGCPAPFLFWKYGETVRKRSKFSA</sequence>
<keyword evidence="3 6" id="KW-1133">Transmembrane helix</keyword>
<dbReference type="CDD" id="cd17323">
    <property type="entry name" value="MFS_Tpo1_MDR_like"/>
    <property type="match status" value="1"/>
</dbReference>
<name>A0A0D7B6L3_9AGAR</name>
<evidence type="ECO:0000256" key="1">
    <source>
        <dbReference type="ARBA" id="ARBA00004141"/>
    </source>
</evidence>
<accession>A0A0D7B6L3</accession>
<dbReference type="InterPro" id="IPR036259">
    <property type="entry name" value="MFS_trans_sf"/>
</dbReference>
<dbReference type="OrthoDB" id="6770063at2759"/>
<dbReference type="PROSITE" id="PS50850">
    <property type="entry name" value="MFS"/>
    <property type="match status" value="1"/>
</dbReference>
<dbReference type="GO" id="GO:0022857">
    <property type="term" value="F:transmembrane transporter activity"/>
    <property type="evidence" value="ECO:0007669"/>
    <property type="project" value="InterPro"/>
</dbReference>
<feature type="transmembrane region" description="Helical" evidence="6">
    <location>
        <begin position="465"/>
        <end position="485"/>
    </location>
</feature>
<reference evidence="8 9" key="1">
    <citation type="journal article" date="2015" name="Fungal Genet. Biol.">
        <title>Evolution of novel wood decay mechanisms in Agaricales revealed by the genome sequences of Fistulina hepatica and Cylindrobasidium torrendii.</title>
        <authorList>
            <person name="Floudas D."/>
            <person name="Held B.W."/>
            <person name="Riley R."/>
            <person name="Nagy L.G."/>
            <person name="Koehler G."/>
            <person name="Ransdell A.S."/>
            <person name="Younus H."/>
            <person name="Chow J."/>
            <person name="Chiniquy J."/>
            <person name="Lipzen A."/>
            <person name="Tritt A."/>
            <person name="Sun H."/>
            <person name="Haridas S."/>
            <person name="LaButti K."/>
            <person name="Ohm R.A."/>
            <person name="Kues U."/>
            <person name="Blanchette R.A."/>
            <person name="Grigoriev I.V."/>
            <person name="Minto R.E."/>
            <person name="Hibbett D.S."/>
        </authorList>
    </citation>
    <scope>NUCLEOTIDE SEQUENCE [LARGE SCALE GENOMIC DNA]</scope>
    <source>
        <strain evidence="8 9">FP15055 ss-10</strain>
    </source>
</reference>
<dbReference type="FunFam" id="1.20.1250.20:FF:000011">
    <property type="entry name" value="MFS multidrug transporter, putative"/>
    <property type="match status" value="1"/>
</dbReference>
<dbReference type="AlphaFoldDB" id="A0A0D7B6L3"/>
<evidence type="ECO:0000256" key="2">
    <source>
        <dbReference type="ARBA" id="ARBA00022692"/>
    </source>
</evidence>
<feature type="transmembrane region" description="Helical" evidence="6">
    <location>
        <begin position="54"/>
        <end position="77"/>
    </location>
</feature>
<feature type="transmembrane region" description="Helical" evidence="6">
    <location>
        <begin position="146"/>
        <end position="168"/>
    </location>
</feature>
<dbReference type="GO" id="GO:0016020">
    <property type="term" value="C:membrane"/>
    <property type="evidence" value="ECO:0007669"/>
    <property type="project" value="UniProtKB-SubCell"/>
</dbReference>
<evidence type="ECO:0000313" key="9">
    <source>
        <dbReference type="Proteomes" id="UP000054007"/>
    </source>
</evidence>
<feature type="transmembrane region" description="Helical" evidence="6">
    <location>
        <begin position="121"/>
        <end position="140"/>
    </location>
</feature>
<organism evidence="8 9">
    <name type="scientific">Cylindrobasidium torrendii FP15055 ss-10</name>
    <dbReference type="NCBI Taxonomy" id="1314674"/>
    <lineage>
        <taxon>Eukaryota</taxon>
        <taxon>Fungi</taxon>
        <taxon>Dikarya</taxon>
        <taxon>Basidiomycota</taxon>
        <taxon>Agaricomycotina</taxon>
        <taxon>Agaricomycetes</taxon>
        <taxon>Agaricomycetidae</taxon>
        <taxon>Agaricales</taxon>
        <taxon>Marasmiineae</taxon>
        <taxon>Physalacriaceae</taxon>
        <taxon>Cylindrobasidium</taxon>
    </lineage>
</organism>
<dbReference type="Proteomes" id="UP000054007">
    <property type="component" value="Unassembled WGS sequence"/>
</dbReference>
<feature type="transmembrane region" description="Helical" evidence="6">
    <location>
        <begin position="371"/>
        <end position="390"/>
    </location>
</feature>
<dbReference type="Gene3D" id="1.20.1250.20">
    <property type="entry name" value="MFS general substrate transporter like domains"/>
    <property type="match status" value="1"/>
</dbReference>
<feature type="transmembrane region" description="Helical" evidence="6">
    <location>
        <begin position="330"/>
        <end position="350"/>
    </location>
</feature>
<evidence type="ECO:0000256" key="3">
    <source>
        <dbReference type="ARBA" id="ARBA00022989"/>
    </source>
</evidence>
<dbReference type="PANTHER" id="PTHR23502:SF60">
    <property type="entry name" value="MAJOR FACILITATOR SUPERFAMILY (MFS) PROFILE DOMAIN-CONTAINING PROTEIN-RELATED"/>
    <property type="match status" value="1"/>
</dbReference>
<proteinExistence type="predicted"/>